<name>A0A4S4LU57_9AGAM</name>
<feature type="region of interest" description="Disordered" evidence="2">
    <location>
        <begin position="1"/>
        <end position="78"/>
    </location>
</feature>
<feature type="compositionally biased region" description="Polar residues" evidence="2">
    <location>
        <begin position="41"/>
        <end position="50"/>
    </location>
</feature>
<sequence>MSTRNPKPRFRDKLLLPIKNLSRRSSSHSPSPGLPPASSLTAEAQSTPIANHSEPASVHVVSDPSSDNQTQSYSDSTTCAPGLYETLLPSSLPAISTPPTRGEKKRRLGTLGWAGLKEALTLLERASDACPPLKSAVAGIMGIIQYVEKIQGVQTDFSELIERLGVLTEILRPYQAELPPDLRRRLDGLTRAFDGKKGELEKKIRRSLLSRSVEASGDAQDIVQGLRYISCAIEIFTMDISLSTNIAATRTNAAITKVVRNAMLDKLGHVAGAEFNLEDREGCMEGTRIALLADLLVWATDDASPHVFWLNGMAGTGKTTIAESFARLLDQKGLLGASFFCSRQGSAERRNARRIFPALARIMARNSSAFQSTLVEAVDSNPNAAELSLDRQFTTLITGPSAKSASSGSTAIWVAVVDALDECEDPDATKKVLDIIIRQAKGLQMKFFVTSRPEPRIRSAFDRPTSHLHSVLRLHDVEADIIKADIKLYLEKRLGDIPQLEASFHSPGDPRILKQVRILVERSERLFIFAFTAYEYVKDPKGDPRERLEKLTRPGFDSKAATARIDNVYDLILGEAFKGLDEDEASETARCLAAIVCVRDPLSIDDLQKLLGCKNMSTGASRLSMPRLQITC</sequence>
<reference evidence="4 5" key="1">
    <citation type="submission" date="2019-02" db="EMBL/GenBank/DDBJ databases">
        <title>Genome sequencing of the rare red list fungi Bondarzewia mesenterica.</title>
        <authorList>
            <person name="Buettner E."/>
            <person name="Kellner H."/>
        </authorList>
    </citation>
    <scope>NUCLEOTIDE SEQUENCE [LARGE SCALE GENOMIC DNA]</scope>
    <source>
        <strain evidence="4 5">DSM 108281</strain>
    </source>
</reference>
<dbReference type="InterPro" id="IPR059179">
    <property type="entry name" value="MLKL-like_MCAfunc"/>
</dbReference>
<accession>A0A4S4LU57</accession>
<feature type="compositionally biased region" description="Polar residues" evidence="2">
    <location>
        <begin position="63"/>
        <end position="78"/>
    </location>
</feature>
<dbReference type="PANTHER" id="PTHR10039:SF17">
    <property type="entry name" value="FUNGAL STAND N-TERMINAL GOODBYE DOMAIN-CONTAINING PROTEIN-RELATED"/>
    <property type="match status" value="1"/>
</dbReference>
<gene>
    <name evidence="4" type="ORF">EW146_g4743</name>
</gene>
<dbReference type="Gene3D" id="3.40.50.300">
    <property type="entry name" value="P-loop containing nucleotide triphosphate hydrolases"/>
    <property type="match status" value="1"/>
</dbReference>
<feature type="domain" description="Nephrocystin 3-like N-terminal" evidence="3">
    <location>
        <begin position="297"/>
        <end position="452"/>
    </location>
</feature>
<dbReference type="PANTHER" id="PTHR10039">
    <property type="entry name" value="AMELOGENIN"/>
    <property type="match status" value="1"/>
</dbReference>
<comment type="caution">
    <text evidence="4">The sequence shown here is derived from an EMBL/GenBank/DDBJ whole genome shotgun (WGS) entry which is preliminary data.</text>
</comment>
<dbReference type="InterPro" id="IPR056884">
    <property type="entry name" value="NPHP3-like_N"/>
</dbReference>
<evidence type="ECO:0000256" key="1">
    <source>
        <dbReference type="ARBA" id="ARBA00022737"/>
    </source>
</evidence>
<keyword evidence="1" id="KW-0677">Repeat</keyword>
<keyword evidence="5" id="KW-1185">Reference proteome</keyword>
<dbReference type="EMBL" id="SGPL01000190">
    <property type="protein sequence ID" value="THH15805.1"/>
    <property type="molecule type" value="Genomic_DNA"/>
</dbReference>
<dbReference type="Pfam" id="PF24883">
    <property type="entry name" value="NPHP3_N"/>
    <property type="match status" value="1"/>
</dbReference>
<protein>
    <recommendedName>
        <fullName evidence="3">Nephrocystin 3-like N-terminal domain-containing protein</fullName>
    </recommendedName>
</protein>
<dbReference type="AlphaFoldDB" id="A0A4S4LU57"/>
<dbReference type="Proteomes" id="UP000310158">
    <property type="component" value="Unassembled WGS sequence"/>
</dbReference>
<dbReference type="OrthoDB" id="3269932at2759"/>
<dbReference type="InterPro" id="IPR027417">
    <property type="entry name" value="P-loop_NTPase"/>
</dbReference>
<evidence type="ECO:0000313" key="5">
    <source>
        <dbReference type="Proteomes" id="UP000310158"/>
    </source>
</evidence>
<dbReference type="CDD" id="cd21037">
    <property type="entry name" value="MLKL_NTD"/>
    <property type="match status" value="1"/>
</dbReference>
<dbReference type="SUPFAM" id="SSF52540">
    <property type="entry name" value="P-loop containing nucleoside triphosphate hydrolases"/>
    <property type="match status" value="1"/>
</dbReference>
<evidence type="ECO:0000259" key="3">
    <source>
        <dbReference type="Pfam" id="PF24883"/>
    </source>
</evidence>
<evidence type="ECO:0000256" key="2">
    <source>
        <dbReference type="SAM" id="MobiDB-lite"/>
    </source>
</evidence>
<organism evidence="4 5">
    <name type="scientific">Bondarzewia mesenterica</name>
    <dbReference type="NCBI Taxonomy" id="1095465"/>
    <lineage>
        <taxon>Eukaryota</taxon>
        <taxon>Fungi</taxon>
        <taxon>Dikarya</taxon>
        <taxon>Basidiomycota</taxon>
        <taxon>Agaricomycotina</taxon>
        <taxon>Agaricomycetes</taxon>
        <taxon>Russulales</taxon>
        <taxon>Bondarzewiaceae</taxon>
        <taxon>Bondarzewia</taxon>
    </lineage>
</organism>
<evidence type="ECO:0000313" key="4">
    <source>
        <dbReference type="EMBL" id="THH15805.1"/>
    </source>
</evidence>
<feature type="compositionally biased region" description="Low complexity" evidence="2">
    <location>
        <begin position="27"/>
        <end position="40"/>
    </location>
</feature>
<proteinExistence type="predicted"/>